<dbReference type="Proteomes" id="UP000244810">
    <property type="component" value="Unassembled WGS sequence"/>
</dbReference>
<dbReference type="Pfam" id="PF13417">
    <property type="entry name" value="GST_N_3"/>
    <property type="match status" value="1"/>
</dbReference>
<dbReference type="InterPro" id="IPR004045">
    <property type="entry name" value="Glutathione_S-Trfase_N"/>
</dbReference>
<organism evidence="2 3">
    <name type="scientific">Pararhodobacter aggregans</name>
    <dbReference type="NCBI Taxonomy" id="404875"/>
    <lineage>
        <taxon>Bacteria</taxon>
        <taxon>Pseudomonadati</taxon>
        <taxon>Pseudomonadota</taxon>
        <taxon>Alphaproteobacteria</taxon>
        <taxon>Rhodobacterales</taxon>
        <taxon>Paracoccaceae</taxon>
        <taxon>Pararhodobacter</taxon>
    </lineage>
</organism>
<sequence>MILMWSPKSPFVRKVMILAHELGIAEALALQREVAVPRGVPNPAILAVNPLGKIPALIRDEGPALIGSAQILDYLCEITPGGRALLPASGEARVMQLRWQALADQLTEVLLDWRIAATGPLGIDAARRASFEAKTRAGMALFEAEAPLLRAAPFGPGPIALTCALGQLDFRYPDCGWRAAFPALTRFAAETAGRPSVAATAIVNDQGDSGPDLQLTFE</sequence>
<gene>
    <name evidence="2" type="ORF">DDE23_19610</name>
</gene>
<proteinExistence type="predicted"/>
<dbReference type="GO" id="GO:0016740">
    <property type="term" value="F:transferase activity"/>
    <property type="evidence" value="ECO:0007669"/>
    <property type="project" value="UniProtKB-KW"/>
</dbReference>
<keyword evidence="2" id="KW-0808">Transferase</keyword>
<dbReference type="InterPro" id="IPR036282">
    <property type="entry name" value="Glutathione-S-Trfase_C_sf"/>
</dbReference>
<evidence type="ECO:0000259" key="1">
    <source>
        <dbReference type="PROSITE" id="PS50404"/>
    </source>
</evidence>
<dbReference type="InterPro" id="IPR036249">
    <property type="entry name" value="Thioredoxin-like_sf"/>
</dbReference>
<name>A0A2T7ULZ7_9RHOB</name>
<dbReference type="PROSITE" id="PS50404">
    <property type="entry name" value="GST_NTER"/>
    <property type="match status" value="1"/>
</dbReference>
<dbReference type="SUPFAM" id="SSF47616">
    <property type="entry name" value="GST C-terminal domain-like"/>
    <property type="match status" value="1"/>
</dbReference>
<reference evidence="2 3" key="1">
    <citation type="journal article" date="2011" name="Syst. Appl. Microbiol.">
        <title>Defluviimonas denitrificans gen. nov., sp. nov., and Pararhodobacter aggregans gen. nov., sp. nov., non-phototrophic Rhodobacteraceae from the biofilter of a marine aquaculture.</title>
        <authorList>
            <person name="Foesel B.U."/>
            <person name="Drake H.L."/>
            <person name="Schramm A."/>
        </authorList>
    </citation>
    <scope>NUCLEOTIDE SEQUENCE [LARGE SCALE GENOMIC DNA]</scope>
    <source>
        <strain evidence="2 3">D1-19</strain>
    </source>
</reference>
<dbReference type="Gene3D" id="1.20.1050.10">
    <property type="match status" value="1"/>
</dbReference>
<dbReference type="SUPFAM" id="SSF52833">
    <property type="entry name" value="Thioredoxin-like"/>
    <property type="match status" value="1"/>
</dbReference>
<dbReference type="Gene3D" id="3.40.30.10">
    <property type="entry name" value="Glutaredoxin"/>
    <property type="match status" value="1"/>
</dbReference>
<accession>A0A2T7ULZ7</accession>
<protein>
    <submittedName>
        <fullName evidence="2">Glutathione S-transferase</fullName>
    </submittedName>
</protein>
<dbReference type="AlphaFoldDB" id="A0A2T7ULZ7"/>
<dbReference type="EMBL" id="QDDR01000012">
    <property type="protein sequence ID" value="PVE45715.1"/>
    <property type="molecule type" value="Genomic_DNA"/>
</dbReference>
<feature type="domain" description="GST N-terminal" evidence="1">
    <location>
        <begin position="1"/>
        <end position="83"/>
    </location>
</feature>
<evidence type="ECO:0000313" key="2">
    <source>
        <dbReference type="EMBL" id="PVE45715.1"/>
    </source>
</evidence>
<comment type="caution">
    <text evidence="2">The sequence shown here is derived from an EMBL/GenBank/DDBJ whole genome shotgun (WGS) entry which is preliminary data.</text>
</comment>
<evidence type="ECO:0000313" key="3">
    <source>
        <dbReference type="Proteomes" id="UP000244810"/>
    </source>
</evidence>
<dbReference type="RefSeq" id="WP_107754146.1">
    <property type="nucleotide sequence ID" value="NZ_QBKF01000012.1"/>
</dbReference>
<keyword evidence="3" id="KW-1185">Reference proteome</keyword>
<dbReference type="OrthoDB" id="9795329at2"/>